<sequence>MAIHAEWKKSSYSGGGEGNDCVEIARVHPHIAIRDSKAPSRAALTFPAGAFVTFVEALKTADVRSAGTR</sequence>
<proteinExistence type="predicted"/>
<comment type="caution">
    <text evidence="2">The sequence shown here is derived from an EMBL/GenBank/DDBJ whole genome shotgun (WGS) entry which is preliminary data.</text>
</comment>
<dbReference type="RefSeq" id="WP_159665984.1">
    <property type="nucleotide sequence ID" value="NZ_JACMHY010000001.1"/>
</dbReference>
<dbReference type="InterPro" id="IPR007278">
    <property type="entry name" value="DUF397"/>
</dbReference>
<accession>A0A7X1LNQ8</accession>
<dbReference type="Pfam" id="PF04149">
    <property type="entry name" value="DUF397"/>
    <property type="match status" value="1"/>
</dbReference>
<protein>
    <submittedName>
        <fullName evidence="2">DUF397 domain-containing protein</fullName>
    </submittedName>
</protein>
<evidence type="ECO:0000313" key="3">
    <source>
        <dbReference type="Proteomes" id="UP000517694"/>
    </source>
</evidence>
<evidence type="ECO:0000259" key="1">
    <source>
        <dbReference type="Pfam" id="PF04149"/>
    </source>
</evidence>
<dbReference type="Proteomes" id="UP000517694">
    <property type="component" value="Unassembled WGS sequence"/>
</dbReference>
<name>A0A7X1LNQ8_9ACTN</name>
<organism evidence="2 3">
    <name type="scientific">Streptomyces mexicanus</name>
    <dbReference type="NCBI Taxonomy" id="178566"/>
    <lineage>
        <taxon>Bacteria</taxon>
        <taxon>Bacillati</taxon>
        <taxon>Actinomycetota</taxon>
        <taxon>Actinomycetes</taxon>
        <taxon>Kitasatosporales</taxon>
        <taxon>Streptomycetaceae</taxon>
        <taxon>Streptomyces</taxon>
    </lineage>
</organism>
<feature type="domain" description="DUF397" evidence="1">
    <location>
        <begin position="5"/>
        <end position="59"/>
    </location>
</feature>
<dbReference type="OrthoDB" id="5193099at2"/>
<dbReference type="EMBL" id="JACMHY010000001">
    <property type="protein sequence ID" value="MBC2863662.1"/>
    <property type="molecule type" value="Genomic_DNA"/>
</dbReference>
<dbReference type="AlphaFoldDB" id="A0A7X1LNQ8"/>
<reference evidence="2 3" key="1">
    <citation type="submission" date="2020-08" db="EMBL/GenBank/DDBJ databases">
        <title>Whole-Genome Sequence of French Clinical Streptomyces mexicanus Strain Q0842.</title>
        <authorList>
            <person name="Boxberger M."/>
            <person name="La Scola B."/>
        </authorList>
    </citation>
    <scope>NUCLEOTIDE SEQUENCE [LARGE SCALE GENOMIC DNA]</scope>
    <source>
        <strain evidence="2 3">Marseille-Q0842</strain>
    </source>
</reference>
<keyword evidence="3" id="KW-1185">Reference proteome</keyword>
<evidence type="ECO:0000313" key="2">
    <source>
        <dbReference type="EMBL" id="MBC2863662.1"/>
    </source>
</evidence>
<gene>
    <name evidence="2" type="ORF">H1R13_01225</name>
</gene>